<dbReference type="RefSeq" id="WP_153531515.1">
    <property type="nucleotide sequence ID" value="NZ_WEGH01000001.1"/>
</dbReference>
<accession>A0A7K0BR46</accession>
<feature type="compositionally biased region" description="Basic and acidic residues" evidence="1">
    <location>
        <begin position="113"/>
        <end position="123"/>
    </location>
</feature>
<proteinExistence type="predicted"/>
<name>A0A7K0BR46_9ACTN</name>
<dbReference type="Proteomes" id="UP000487268">
    <property type="component" value="Unassembled WGS sequence"/>
</dbReference>
<keyword evidence="3" id="KW-1185">Reference proteome</keyword>
<evidence type="ECO:0000313" key="2">
    <source>
        <dbReference type="EMBL" id="MQY03639.1"/>
    </source>
</evidence>
<reference evidence="2 3" key="1">
    <citation type="submission" date="2019-10" db="EMBL/GenBank/DDBJ databases">
        <title>Actinomadura rubteroloni sp. nov. and Actinomadura macrotermitis sp. nov., isolated from the gut of fungus growing-termite Macrotermes natalensis.</title>
        <authorList>
            <person name="Benndorf R."/>
            <person name="Martin K."/>
            <person name="Kuefner M."/>
            <person name="De Beer W."/>
            <person name="Kaster A.-K."/>
            <person name="Vollmers J."/>
            <person name="Poulsen M."/>
            <person name="Beemelmanns C."/>
        </authorList>
    </citation>
    <scope>NUCLEOTIDE SEQUENCE [LARGE SCALE GENOMIC DNA]</scope>
    <source>
        <strain evidence="2 3">RB68</strain>
    </source>
</reference>
<sequence length="123" mass="13295">MVVVFVLAGLAVLGAVVALAMGKGGELAGIQPDHVPLPPFSGRPLTGAEAAELRPPHSLWGYNPAFTDEAMRRMAYSLAERDAQVTALERQLAELRAGGREEPPPLPWDEPVELTKVEREEDE</sequence>
<dbReference type="OrthoDB" id="3541471at2"/>
<feature type="region of interest" description="Disordered" evidence="1">
    <location>
        <begin position="96"/>
        <end position="123"/>
    </location>
</feature>
<evidence type="ECO:0000256" key="1">
    <source>
        <dbReference type="SAM" id="MobiDB-lite"/>
    </source>
</evidence>
<protein>
    <recommendedName>
        <fullName evidence="4">DivIVA domain-containing protein</fullName>
    </recommendedName>
</protein>
<comment type="caution">
    <text evidence="2">The sequence shown here is derived from an EMBL/GenBank/DDBJ whole genome shotgun (WGS) entry which is preliminary data.</text>
</comment>
<evidence type="ECO:0008006" key="4">
    <source>
        <dbReference type="Google" id="ProtNLM"/>
    </source>
</evidence>
<gene>
    <name evidence="2" type="ORF">ACRB68_16840</name>
</gene>
<evidence type="ECO:0000313" key="3">
    <source>
        <dbReference type="Proteomes" id="UP000487268"/>
    </source>
</evidence>
<dbReference type="EMBL" id="WEGH01000001">
    <property type="protein sequence ID" value="MQY03639.1"/>
    <property type="molecule type" value="Genomic_DNA"/>
</dbReference>
<dbReference type="AlphaFoldDB" id="A0A7K0BR46"/>
<organism evidence="2 3">
    <name type="scientific">Actinomadura macrotermitis</name>
    <dbReference type="NCBI Taxonomy" id="2585200"/>
    <lineage>
        <taxon>Bacteria</taxon>
        <taxon>Bacillati</taxon>
        <taxon>Actinomycetota</taxon>
        <taxon>Actinomycetes</taxon>
        <taxon>Streptosporangiales</taxon>
        <taxon>Thermomonosporaceae</taxon>
        <taxon>Actinomadura</taxon>
    </lineage>
</organism>